<name>A0ACD5XQ02_AVESA</name>
<keyword evidence="2" id="KW-1185">Reference proteome</keyword>
<dbReference type="Proteomes" id="UP001732700">
    <property type="component" value="Chromosome 5A"/>
</dbReference>
<reference evidence="1" key="2">
    <citation type="submission" date="2025-09" db="UniProtKB">
        <authorList>
            <consortium name="EnsemblPlants"/>
        </authorList>
    </citation>
    <scope>IDENTIFICATION</scope>
</reference>
<organism evidence="1 2">
    <name type="scientific">Avena sativa</name>
    <name type="common">Oat</name>
    <dbReference type="NCBI Taxonomy" id="4498"/>
    <lineage>
        <taxon>Eukaryota</taxon>
        <taxon>Viridiplantae</taxon>
        <taxon>Streptophyta</taxon>
        <taxon>Embryophyta</taxon>
        <taxon>Tracheophyta</taxon>
        <taxon>Spermatophyta</taxon>
        <taxon>Magnoliopsida</taxon>
        <taxon>Liliopsida</taxon>
        <taxon>Poales</taxon>
        <taxon>Poaceae</taxon>
        <taxon>BOP clade</taxon>
        <taxon>Pooideae</taxon>
        <taxon>Poodae</taxon>
        <taxon>Poeae</taxon>
        <taxon>Poeae Chloroplast Group 1 (Aveneae type)</taxon>
        <taxon>Aveninae</taxon>
        <taxon>Avena</taxon>
    </lineage>
</organism>
<protein>
    <submittedName>
        <fullName evidence="1">Uncharacterized protein</fullName>
    </submittedName>
</protein>
<evidence type="ECO:0000313" key="1">
    <source>
        <dbReference type="EnsemblPlants" id="AVESA.00010b.r2.5AG0835570.1.CDS"/>
    </source>
</evidence>
<proteinExistence type="predicted"/>
<accession>A0ACD5XQ02</accession>
<sequence length="540" mass="59268">MAADEADGDRFIEMVSAGALYHGGVRWERKYWSCSRGKDRYPYPVGYHAVRHFAGISYAMEIQEGPRGPLFQVTSTKGDSATGQTPDIAWKNLHKKTGAKVRDWQREGSFPQKIDGVELFGFKNASVQRLLRQLLVDSTGFGIDMSSPNISGAASQSTDKVATDVSDDYEEQHVCLDKTDGTAKRFMNPVQEEAIAKRAHYQDMVTSVHNCNDESNKSAQQSSNKGGLGSNAQLWDSSTSICMPLLLEKVPFDSKCTLVNDSLGDYAPSSSQEDGLSSSSYLGSEKSDLDLAEKEVARNLHIWMMVTGWSAISEEYVISSLGNVGPSILELRKIPKSSSLIIGHDGAGGFCLWDISKRTLLSTFAAPGNIVFQILPVGLCSLQEDIVHASVNDIERRLREITVSDKSAKDDKESILMLSGKDIAVWIMVSSASVAEYQHDLRAKEHNARWRLALLANKKVFMGNIFDPRATSVDATGNYGFAGTYEGLLYMWELSSGRKLTSTQCFNSVRVSRVAVDAKSSVVAVADNGCELLLYTQTRV</sequence>
<reference evidence="1" key="1">
    <citation type="submission" date="2021-05" db="EMBL/GenBank/DDBJ databases">
        <authorList>
            <person name="Scholz U."/>
            <person name="Mascher M."/>
            <person name="Fiebig A."/>
        </authorList>
    </citation>
    <scope>NUCLEOTIDE SEQUENCE [LARGE SCALE GENOMIC DNA]</scope>
</reference>
<dbReference type="EnsemblPlants" id="AVESA.00010b.r2.5AG0835570.1">
    <property type="protein sequence ID" value="AVESA.00010b.r2.5AG0835570.1.CDS"/>
    <property type="gene ID" value="AVESA.00010b.r2.5AG0835570"/>
</dbReference>
<evidence type="ECO:0000313" key="2">
    <source>
        <dbReference type="Proteomes" id="UP001732700"/>
    </source>
</evidence>